<dbReference type="EnsemblPlants" id="OMERI04G04010.1">
    <property type="protein sequence ID" value="OMERI04G04010.1"/>
    <property type="gene ID" value="OMERI04G04010"/>
</dbReference>
<organism evidence="1">
    <name type="scientific">Oryza meridionalis</name>
    <dbReference type="NCBI Taxonomy" id="40149"/>
    <lineage>
        <taxon>Eukaryota</taxon>
        <taxon>Viridiplantae</taxon>
        <taxon>Streptophyta</taxon>
        <taxon>Embryophyta</taxon>
        <taxon>Tracheophyta</taxon>
        <taxon>Spermatophyta</taxon>
        <taxon>Magnoliopsida</taxon>
        <taxon>Liliopsida</taxon>
        <taxon>Poales</taxon>
        <taxon>Poaceae</taxon>
        <taxon>BOP clade</taxon>
        <taxon>Oryzoideae</taxon>
        <taxon>Oryzeae</taxon>
        <taxon>Oryzinae</taxon>
        <taxon>Oryza</taxon>
    </lineage>
</organism>
<name>A0A0E0DBD2_9ORYZ</name>
<proteinExistence type="predicted"/>
<reference evidence="1" key="2">
    <citation type="submission" date="2018-05" db="EMBL/GenBank/DDBJ databases">
        <title>OmerRS3 (Oryza meridionalis Reference Sequence Version 3).</title>
        <authorList>
            <person name="Zhang J."/>
            <person name="Kudrna D."/>
            <person name="Lee S."/>
            <person name="Talag J."/>
            <person name="Welchert J."/>
            <person name="Wing R.A."/>
        </authorList>
    </citation>
    <scope>NUCLEOTIDE SEQUENCE [LARGE SCALE GENOMIC DNA]</scope>
    <source>
        <strain evidence="1">cv. OR44</strain>
    </source>
</reference>
<evidence type="ECO:0000313" key="2">
    <source>
        <dbReference type="Proteomes" id="UP000008021"/>
    </source>
</evidence>
<dbReference type="Proteomes" id="UP000008021">
    <property type="component" value="Chromosome 4"/>
</dbReference>
<dbReference type="Gene3D" id="3.40.50.2000">
    <property type="entry name" value="Glycogen Phosphorylase B"/>
    <property type="match status" value="1"/>
</dbReference>
<keyword evidence="2" id="KW-1185">Reference proteome</keyword>
<protein>
    <submittedName>
        <fullName evidence="1">Uncharacterized protein</fullName>
    </submittedName>
</protein>
<dbReference type="HOGENOM" id="CLU_2337164_0_0_1"/>
<evidence type="ECO:0000313" key="1">
    <source>
        <dbReference type="EnsemblPlants" id="OMERI04G04010.1"/>
    </source>
</evidence>
<dbReference type="SUPFAM" id="SSF53756">
    <property type="entry name" value="UDP-Glycosyltransferase/glycogen phosphorylase"/>
    <property type="match status" value="1"/>
</dbReference>
<accession>A0A0E0DBD2</accession>
<dbReference type="Gramene" id="OMERI04G04010.1">
    <property type="protein sequence ID" value="OMERI04G04010.1"/>
    <property type="gene ID" value="OMERI04G04010"/>
</dbReference>
<sequence length="98" mass="11354">MEIVTTALPCAYDWRRLPTVCPFGNAQWADQPTIAYYMETLWGIGARRCNGTRMVPYGGKRCISEVMMDGDRKEKYRRNAASLLNKAKKAMQEFRREL</sequence>
<reference evidence="1" key="1">
    <citation type="submission" date="2015-04" db="UniProtKB">
        <authorList>
            <consortium name="EnsemblPlants"/>
        </authorList>
    </citation>
    <scope>IDENTIFICATION</scope>
</reference>
<dbReference type="AlphaFoldDB" id="A0A0E0DBD2"/>